<organism evidence="3 4">
    <name type="scientific">Rhizopus oryzae</name>
    <name type="common">Mucormycosis agent</name>
    <name type="synonym">Rhizopus arrhizus var. delemar</name>
    <dbReference type="NCBI Taxonomy" id="64495"/>
    <lineage>
        <taxon>Eukaryota</taxon>
        <taxon>Fungi</taxon>
        <taxon>Fungi incertae sedis</taxon>
        <taxon>Mucoromycota</taxon>
        <taxon>Mucoromycotina</taxon>
        <taxon>Mucoromycetes</taxon>
        <taxon>Mucorales</taxon>
        <taxon>Mucorineae</taxon>
        <taxon>Rhizopodaceae</taxon>
        <taxon>Rhizopus</taxon>
    </lineage>
</organism>
<feature type="domain" description="CDT1 Geminin-binding" evidence="2">
    <location>
        <begin position="233"/>
        <end position="416"/>
    </location>
</feature>
<dbReference type="Pfam" id="PF08839">
    <property type="entry name" value="CDT1"/>
    <property type="match status" value="1"/>
</dbReference>
<evidence type="ECO:0000313" key="3">
    <source>
        <dbReference type="EMBL" id="KAG1314650.1"/>
    </source>
</evidence>
<comment type="caution">
    <text evidence="3">The sequence shown here is derived from an EMBL/GenBank/DDBJ whole genome shotgun (WGS) entry which is preliminary data.</text>
</comment>
<reference evidence="3" key="1">
    <citation type="journal article" date="2020" name="Microb. Genom.">
        <title>Genetic diversity of clinical and environmental Mucorales isolates obtained from an investigation of mucormycosis cases among solid organ transplant recipients.</title>
        <authorList>
            <person name="Nguyen M.H."/>
            <person name="Kaul D."/>
            <person name="Muto C."/>
            <person name="Cheng S.J."/>
            <person name="Richter R.A."/>
            <person name="Bruno V.M."/>
            <person name="Liu G."/>
            <person name="Beyhan S."/>
            <person name="Sundermann A.J."/>
            <person name="Mounaud S."/>
            <person name="Pasculle A.W."/>
            <person name="Nierman W.C."/>
            <person name="Driscoll E."/>
            <person name="Cumbie R."/>
            <person name="Clancy C.J."/>
            <person name="Dupont C.L."/>
        </authorList>
    </citation>
    <scope>NUCLEOTIDE SEQUENCE</scope>
    <source>
        <strain evidence="3">GL11</strain>
    </source>
</reference>
<feature type="compositionally biased region" description="Basic and acidic residues" evidence="1">
    <location>
        <begin position="94"/>
        <end position="103"/>
    </location>
</feature>
<dbReference type="Proteomes" id="UP000716291">
    <property type="component" value="Unassembled WGS sequence"/>
</dbReference>
<dbReference type="EMBL" id="JAANQT010000096">
    <property type="protein sequence ID" value="KAG1314650.1"/>
    <property type="molecule type" value="Genomic_DNA"/>
</dbReference>
<protein>
    <recommendedName>
        <fullName evidence="2">CDT1 Geminin-binding domain-containing protein</fullName>
    </recommendedName>
</protein>
<dbReference type="OrthoDB" id="2288199at2759"/>
<proteinExistence type="predicted"/>
<name>A0A9P6XIH4_RHIOR</name>
<gene>
    <name evidence="3" type="ORF">G6F64_001294</name>
</gene>
<keyword evidence="4" id="KW-1185">Reference proteome</keyword>
<feature type="region of interest" description="Disordered" evidence="1">
    <location>
        <begin position="386"/>
        <end position="407"/>
    </location>
</feature>
<evidence type="ECO:0000256" key="1">
    <source>
        <dbReference type="SAM" id="MobiDB-lite"/>
    </source>
</evidence>
<evidence type="ECO:0000259" key="2">
    <source>
        <dbReference type="Pfam" id="PF08839"/>
    </source>
</evidence>
<sequence>MKTQPRIDIRTRKSVRVQRETRLTTKTIATETDKAFIAPELVTVKEDKPEPPTIKSTRSTKDKKVQVSLPFKTIEKKNKKRKIEPEQIAANKKQKTEVNKNEETLQSQQEQVNDKLKETSIKEHQNESVFELKIAVDREKEQEQTVEDITAFTFEDVKSFDNIIIKENHTTHLLSPPRQDGFEKSFDDVPLAQHAIEPMTPPNNQQRHQPILEAPLRTYVSAADKLRIEDEKRTLEKVQKVLDIVLTDRSSRNVPALYSQIETPLRNSTGKSITLSHVRKVMYIAPRLYLMQAKEIRRFGNKTFEDYLIEFAKEWALPLSPKDHELRKELTQNGLKAYFESHLEPDATVPEVALPKLATLVDKKEWIKEAKLPPGVRSLLEAHEKVKEEKIESEKPKPIPKGSVKDRMAALRARLAQKK</sequence>
<dbReference type="AlphaFoldDB" id="A0A9P6XIH4"/>
<dbReference type="InterPro" id="IPR014939">
    <property type="entry name" value="CDT1_Gemini-bd-like"/>
</dbReference>
<evidence type="ECO:0000313" key="4">
    <source>
        <dbReference type="Proteomes" id="UP000716291"/>
    </source>
</evidence>
<accession>A0A9P6XIH4</accession>
<feature type="region of interest" description="Disordered" evidence="1">
    <location>
        <begin position="45"/>
        <end position="111"/>
    </location>
</feature>